<name>A0AAV4C8B3_9GAST</name>
<accession>A0AAV4C8B3</accession>
<proteinExistence type="predicted"/>
<keyword evidence="2" id="KW-1185">Reference proteome</keyword>
<sequence>MFNFYCPGIVFERHFKIFDMKVPKRFLSSGGQCRPYLSRDGAADILRPDVYCGPAGLAVCGNSVQIAAVLLSCDSHSVAEMEKRVKSLKNHNLPLEHSFGLIHAPYAGHTCHATVSRLFRKHLPSTPLLGCLTDFTLHSNGESSSASEDERDPGLSVQEKGTRYQIWHDDTSIVLCLVSLSPVPSAVTSALLE</sequence>
<reference evidence="1 2" key="1">
    <citation type="journal article" date="2021" name="Elife">
        <title>Chloroplast acquisition without the gene transfer in kleptoplastic sea slugs, Plakobranchus ocellatus.</title>
        <authorList>
            <person name="Maeda T."/>
            <person name="Takahashi S."/>
            <person name="Yoshida T."/>
            <person name="Shimamura S."/>
            <person name="Takaki Y."/>
            <person name="Nagai Y."/>
            <person name="Toyoda A."/>
            <person name="Suzuki Y."/>
            <person name="Arimoto A."/>
            <person name="Ishii H."/>
            <person name="Satoh N."/>
            <person name="Nishiyama T."/>
            <person name="Hasebe M."/>
            <person name="Maruyama T."/>
            <person name="Minagawa J."/>
            <person name="Obokata J."/>
            <person name="Shigenobu S."/>
        </authorList>
    </citation>
    <scope>NUCLEOTIDE SEQUENCE [LARGE SCALE GENOMIC DNA]</scope>
</reference>
<dbReference type="Proteomes" id="UP000735302">
    <property type="component" value="Unassembled WGS sequence"/>
</dbReference>
<organism evidence="1 2">
    <name type="scientific">Plakobranchus ocellatus</name>
    <dbReference type="NCBI Taxonomy" id="259542"/>
    <lineage>
        <taxon>Eukaryota</taxon>
        <taxon>Metazoa</taxon>
        <taxon>Spiralia</taxon>
        <taxon>Lophotrochozoa</taxon>
        <taxon>Mollusca</taxon>
        <taxon>Gastropoda</taxon>
        <taxon>Heterobranchia</taxon>
        <taxon>Euthyneura</taxon>
        <taxon>Panpulmonata</taxon>
        <taxon>Sacoglossa</taxon>
        <taxon>Placobranchoidea</taxon>
        <taxon>Plakobranchidae</taxon>
        <taxon>Plakobranchus</taxon>
    </lineage>
</organism>
<protein>
    <submittedName>
        <fullName evidence="1">F-box only protein 22-like</fullName>
    </submittedName>
</protein>
<evidence type="ECO:0000313" key="2">
    <source>
        <dbReference type="Proteomes" id="UP000735302"/>
    </source>
</evidence>
<dbReference type="EMBL" id="BLXT01006100">
    <property type="protein sequence ID" value="GFO28956.1"/>
    <property type="molecule type" value="Genomic_DNA"/>
</dbReference>
<evidence type="ECO:0000313" key="1">
    <source>
        <dbReference type="EMBL" id="GFO28956.1"/>
    </source>
</evidence>
<comment type="caution">
    <text evidence="1">The sequence shown here is derived from an EMBL/GenBank/DDBJ whole genome shotgun (WGS) entry which is preliminary data.</text>
</comment>
<gene>
    <name evidence="1" type="ORF">PoB_005546100</name>
</gene>
<dbReference type="AlphaFoldDB" id="A0AAV4C8B3"/>